<organism evidence="3 4">
    <name type="scientific">Romboutsia weinsteinii</name>
    <dbReference type="NCBI Taxonomy" id="2020949"/>
    <lineage>
        <taxon>Bacteria</taxon>
        <taxon>Bacillati</taxon>
        <taxon>Bacillota</taxon>
        <taxon>Clostridia</taxon>
        <taxon>Peptostreptococcales</taxon>
        <taxon>Peptostreptococcaceae</taxon>
        <taxon>Romboutsia</taxon>
    </lineage>
</organism>
<dbReference type="RefSeq" id="WP_094367704.1">
    <property type="nucleotide sequence ID" value="NZ_NOJY02000020.1"/>
</dbReference>
<feature type="chain" id="PRO_5017009786" evidence="2">
    <location>
        <begin position="22"/>
        <end position="155"/>
    </location>
</feature>
<keyword evidence="1" id="KW-0175">Coiled coil</keyword>
<reference evidence="3 4" key="1">
    <citation type="journal article" date="2017" name="Genome Announc.">
        <title>Draft Genome Sequence of Romboutsia weinsteinii sp. nov. Strain CCRI-19649(T) Isolated from Surface Water.</title>
        <authorList>
            <person name="Maheux A.F."/>
            <person name="Boudreau D.K."/>
            <person name="Berube E."/>
            <person name="Boissinot M."/>
            <person name="Cantin P."/>
            <person name="Raymond F."/>
            <person name="Corbeil J."/>
            <person name="Omar R.F."/>
            <person name="Bergeron M.G."/>
        </authorList>
    </citation>
    <scope>NUCLEOTIDE SEQUENCE [LARGE SCALE GENOMIC DNA]</scope>
    <source>
        <strain evidence="3 4">CCRI-19649</strain>
    </source>
</reference>
<proteinExistence type="predicted"/>
<evidence type="ECO:0000256" key="2">
    <source>
        <dbReference type="SAM" id="SignalP"/>
    </source>
</evidence>
<protein>
    <submittedName>
        <fullName evidence="3">Uncharacterized protein</fullName>
    </submittedName>
</protein>
<evidence type="ECO:0000313" key="3">
    <source>
        <dbReference type="EMBL" id="RDY26790.1"/>
    </source>
</evidence>
<comment type="caution">
    <text evidence="3">The sequence shown here is derived from an EMBL/GenBank/DDBJ whole genome shotgun (WGS) entry which is preliminary data.</text>
</comment>
<dbReference type="EMBL" id="NOJY02000020">
    <property type="protein sequence ID" value="RDY26790.1"/>
    <property type="molecule type" value="Genomic_DNA"/>
</dbReference>
<dbReference type="AlphaFoldDB" id="A0A371J1Y5"/>
<name>A0A371J1Y5_9FIRM</name>
<evidence type="ECO:0000313" key="4">
    <source>
        <dbReference type="Proteomes" id="UP000215694"/>
    </source>
</evidence>
<gene>
    <name evidence="3" type="ORF">CHL78_012015</name>
</gene>
<sequence>MKRFLLIFTLVCNLLNTSVYALELSPDIDLTNQKATLERMESNIDQLLDRAINISMQVNSTDPGEYTEQAKKLKDQVKFYESQIVDLRNNLNKWHQQTENYSDKSKIFSLILTTDAYLATIDNLTAFLDSKGSNDKLRAAIEYKYIGDANFNKYK</sequence>
<feature type="signal peptide" evidence="2">
    <location>
        <begin position="1"/>
        <end position="21"/>
    </location>
</feature>
<feature type="coiled-coil region" evidence="1">
    <location>
        <begin position="30"/>
        <end position="104"/>
    </location>
</feature>
<dbReference type="Proteomes" id="UP000215694">
    <property type="component" value="Unassembled WGS sequence"/>
</dbReference>
<accession>A0A371J1Y5</accession>
<evidence type="ECO:0000256" key="1">
    <source>
        <dbReference type="SAM" id="Coils"/>
    </source>
</evidence>
<keyword evidence="2" id="KW-0732">Signal</keyword>
<keyword evidence="4" id="KW-1185">Reference proteome</keyword>